<reference evidence="1" key="1">
    <citation type="submission" date="2022-04" db="EMBL/GenBank/DDBJ databases">
        <title>Genome of the entomopathogenic fungus Entomophthora muscae.</title>
        <authorList>
            <person name="Elya C."/>
            <person name="Lovett B.R."/>
            <person name="Lee E."/>
            <person name="Macias A.M."/>
            <person name="Hajek A.E."/>
            <person name="De Bivort B.L."/>
            <person name="Kasson M.T."/>
            <person name="De Fine Licht H.H."/>
            <person name="Stajich J.E."/>
        </authorList>
    </citation>
    <scope>NUCLEOTIDE SEQUENCE</scope>
    <source>
        <strain evidence="1">Berkeley</strain>
    </source>
</reference>
<protein>
    <submittedName>
        <fullName evidence="1">Fatty-acyl coenzyme A oxidase</fullName>
        <ecNumber evidence="1">1.3.3.6</ecNumber>
    </submittedName>
</protein>
<keyword evidence="2" id="KW-1185">Reference proteome</keyword>
<name>A0ACC2SAP5_9FUNG</name>
<gene>
    <name evidence="1" type="primary">POX1_2</name>
    <name evidence="1" type="ORF">DSO57_1002800</name>
</gene>
<sequence>MSNKAQRRLNQIKNQVDSLPSPSESLNDERLNPSFPVDEMTHFLNGGKRITELKNKFIASI</sequence>
<accession>A0ACC2SAP5</accession>
<evidence type="ECO:0000313" key="2">
    <source>
        <dbReference type="Proteomes" id="UP001165960"/>
    </source>
</evidence>
<dbReference type="EC" id="1.3.3.6" evidence="1"/>
<dbReference type="EMBL" id="QTSX02005686">
    <property type="protein sequence ID" value="KAJ9059380.1"/>
    <property type="molecule type" value="Genomic_DNA"/>
</dbReference>
<dbReference type="Proteomes" id="UP001165960">
    <property type="component" value="Unassembled WGS sequence"/>
</dbReference>
<evidence type="ECO:0000313" key="1">
    <source>
        <dbReference type="EMBL" id="KAJ9059380.1"/>
    </source>
</evidence>
<keyword evidence="1" id="KW-0560">Oxidoreductase</keyword>
<proteinExistence type="predicted"/>
<organism evidence="1 2">
    <name type="scientific">Entomophthora muscae</name>
    <dbReference type="NCBI Taxonomy" id="34485"/>
    <lineage>
        <taxon>Eukaryota</taxon>
        <taxon>Fungi</taxon>
        <taxon>Fungi incertae sedis</taxon>
        <taxon>Zoopagomycota</taxon>
        <taxon>Entomophthoromycotina</taxon>
        <taxon>Entomophthoromycetes</taxon>
        <taxon>Entomophthorales</taxon>
        <taxon>Entomophthoraceae</taxon>
        <taxon>Entomophthora</taxon>
    </lineage>
</organism>
<comment type="caution">
    <text evidence="1">The sequence shown here is derived from an EMBL/GenBank/DDBJ whole genome shotgun (WGS) entry which is preliminary data.</text>
</comment>